<dbReference type="SMART" id="SM00091">
    <property type="entry name" value="PAS"/>
    <property type="match status" value="1"/>
</dbReference>
<dbReference type="InterPro" id="IPR029151">
    <property type="entry name" value="Sensor-like_sf"/>
</dbReference>
<keyword evidence="13 14" id="KW-0472">Membrane</keyword>
<evidence type="ECO:0000256" key="14">
    <source>
        <dbReference type="SAM" id="Phobius"/>
    </source>
</evidence>
<dbReference type="EC" id="2.7.13.3" evidence="3"/>
<dbReference type="InterPro" id="IPR004358">
    <property type="entry name" value="Sig_transdc_His_kin-like_C"/>
</dbReference>
<evidence type="ECO:0000256" key="1">
    <source>
        <dbReference type="ARBA" id="ARBA00000085"/>
    </source>
</evidence>
<comment type="catalytic activity">
    <reaction evidence="1">
        <text>ATP + protein L-histidine = ADP + protein N-phospho-L-histidine.</text>
        <dbReference type="EC" id="2.7.13.3"/>
    </reaction>
</comment>
<keyword evidence="6" id="KW-0808">Transferase</keyword>
<keyword evidence="12" id="KW-0902">Two-component regulatory system</keyword>
<dbReference type="Gene3D" id="3.30.565.10">
    <property type="entry name" value="Histidine kinase-like ATPase, C-terminal domain"/>
    <property type="match status" value="1"/>
</dbReference>
<evidence type="ECO:0000313" key="18">
    <source>
        <dbReference type="Proteomes" id="UP001501337"/>
    </source>
</evidence>
<keyword evidence="10" id="KW-0067">ATP-binding</keyword>
<keyword evidence="5" id="KW-0597">Phosphoprotein</keyword>
<dbReference type="PRINTS" id="PR00344">
    <property type="entry name" value="BCTRLSENSOR"/>
</dbReference>
<evidence type="ECO:0000256" key="10">
    <source>
        <dbReference type="ARBA" id="ARBA00022840"/>
    </source>
</evidence>
<dbReference type="GO" id="GO:0016301">
    <property type="term" value="F:kinase activity"/>
    <property type="evidence" value="ECO:0007669"/>
    <property type="project" value="UniProtKB-KW"/>
</dbReference>
<organism evidence="17 18">
    <name type="scientific">Allohahella marinimesophila</name>
    <dbReference type="NCBI Taxonomy" id="1054972"/>
    <lineage>
        <taxon>Bacteria</taxon>
        <taxon>Pseudomonadati</taxon>
        <taxon>Pseudomonadota</taxon>
        <taxon>Gammaproteobacteria</taxon>
        <taxon>Oceanospirillales</taxon>
        <taxon>Hahellaceae</taxon>
        <taxon>Allohahella</taxon>
    </lineage>
</organism>
<dbReference type="NCBIfam" id="TIGR00229">
    <property type="entry name" value="sensory_box"/>
    <property type="match status" value="1"/>
</dbReference>
<evidence type="ECO:0000256" key="6">
    <source>
        <dbReference type="ARBA" id="ARBA00022679"/>
    </source>
</evidence>
<dbReference type="CDD" id="cd16915">
    <property type="entry name" value="HATPase_DpiB-CitA-like"/>
    <property type="match status" value="1"/>
</dbReference>
<dbReference type="Gene3D" id="3.30.450.20">
    <property type="entry name" value="PAS domain"/>
    <property type="match status" value="2"/>
</dbReference>
<dbReference type="SUPFAM" id="SSF55785">
    <property type="entry name" value="PYP-like sensor domain (PAS domain)"/>
    <property type="match status" value="1"/>
</dbReference>
<evidence type="ECO:0000256" key="9">
    <source>
        <dbReference type="ARBA" id="ARBA00022777"/>
    </source>
</evidence>
<dbReference type="InterPro" id="IPR039506">
    <property type="entry name" value="SPOB_a"/>
</dbReference>
<dbReference type="Pfam" id="PF00989">
    <property type="entry name" value="PAS"/>
    <property type="match status" value="1"/>
</dbReference>
<dbReference type="InterPro" id="IPR003594">
    <property type="entry name" value="HATPase_dom"/>
</dbReference>
<name>A0ABP7Q1Z7_9GAMM</name>
<evidence type="ECO:0000313" key="17">
    <source>
        <dbReference type="EMBL" id="GAA3975209.1"/>
    </source>
</evidence>
<dbReference type="EMBL" id="BAABBO010000018">
    <property type="protein sequence ID" value="GAA3975209.1"/>
    <property type="molecule type" value="Genomic_DNA"/>
</dbReference>
<proteinExistence type="predicted"/>
<dbReference type="SUPFAM" id="SSF103190">
    <property type="entry name" value="Sensory domain-like"/>
    <property type="match status" value="1"/>
</dbReference>
<dbReference type="InterPro" id="IPR013767">
    <property type="entry name" value="PAS_fold"/>
</dbReference>
<dbReference type="InterPro" id="IPR016120">
    <property type="entry name" value="Sig_transdc_His_kin_SpoOB"/>
</dbReference>
<dbReference type="InterPro" id="IPR033463">
    <property type="entry name" value="sCache_3"/>
</dbReference>
<dbReference type="SUPFAM" id="SSF55890">
    <property type="entry name" value="Sporulation response regulatory protein Spo0B"/>
    <property type="match status" value="1"/>
</dbReference>
<dbReference type="CDD" id="cd00130">
    <property type="entry name" value="PAS"/>
    <property type="match status" value="1"/>
</dbReference>
<keyword evidence="8" id="KW-0547">Nucleotide-binding</keyword>
<evidence type="ECO:0000256" key="13">
    <source>
        <dbReference type="ARBA" id="ARBA00023136"/>
    </source>
</evidence>
<evidence type="ECO:0000256" key="7">
    <source>
        <dbReference type="ARBA" id="ARBA00022692"/>
    </source>
</evidence>
<dbReference type="CDD" id="cd18773">
    <property type="entry name" value="PDC1_HK_sensor"/>
    <property type="match status" value="1"/>
</dbReference>
<dbReference type="Proteomes" id="UP001501337">
    <property type="component" value="Unassembled WGS sequence"/>
</dbReference>
<dbReference type="SMART" id="SM00387">
    <property type="entry name" value="HATPase_c"/>
    <property type="match status" value="1"/>
</dbReference>
<dbReference type="InterPro" id="IPR005467">
    <property type="entry name" value="His_kinase_dom"/>
</dbReference>
<evidence type="ECO:0000256" key="12">
    <source>
        <dbReference type="ARBA" id="ARBA00023012"/>
    </source>
</evidence>
<dbReference type="InterPro" id="IPR000014">
    <property type="entry name" value="PAS"/>
</dbReference>
<keyword evidence="9 17" id="KW-0418">Kinase</keyword>
<dbReference type="PANTHER" id="PTHR43547:SF10">
    <property type="entry name" value="SENSOR HISTIDINE KINASE DCUS"/>
    <property type="match status" value="1"/>
</dbReference>
<evidence type="ECO:0000256" key="4">
    <source>
        <dbReference type="ARBA" id="ARBA00022475"/>
    </source>
</evidence>
<evidence type="ECO:0000259" key="15">
    <source>
        <dbReference type="PROSITE" id="PS50109"/>
    </source>
</evidence>
<dbReference type="Pfam" id="PF17203">
    <property type="entry name" value="sCache_3_2"/>
    <property type="match status" value="1"/>
</dbReference>
<feature type="domain" description="PAS" evidence="16">
    <location>
        <begin position="250"/>
        <end position="313"/>
    </location>
</feature>
<reference evidence="18" key="1">
    <citation type="journal article" date="2019" name="Int. J. Syst. Evol. Microbiol.">
        <title>The Global Catalogue of Microorganisms (GCM) 10K type strain sequencing project: providing services to taxonomists for standard genome sequencing and annotation.</title>
        <authorList>
            <consortium name="The Broad Institute Genomics Platform"/>
            <consortium name="The Broad Institute Genome Sequencing Center for Infectious Disease"/>
            <person name="Wu L."/>
            <person name="Ma J."/>
        </authorList>
    </citation>
    <scope>NUCLEOTIDE SEQUENCE [LARGE SCALE GENOMIC DNA]</scope>
    <source>
        <strain evidence="18">JCM 17555</strain>
    </source>
</reference>
<keyword evidence="7 14" id="KW-0812">Transmembrane</keyword>
<dbReference type="PANTHER" id="PTHR43547">
    <property type="entry name" value="TWO-COMPONENT HISTIDINE KINASE"/>
    <property type="match status" value="1"/>
</dbReference>
<evidence type="ECO:0000259" key="16">
    <source>
        <dbReference type="PROSITE" id="PS50112"/>
    </source>
</evidence>
<evidence type="ECO:0000256" key="3">
    <source>
        <dbReference type="ARBA" id="ARBA00012438"/>
    </source>
</evidence>
<feature type="transmembrane region" description="Helical" evidence="14">
    <location>
        <begin position="36"/>
        <end position="59"/>
    </location>
</feature>
<feature type="domain" description="Histidine kinase" evidence="15">
    <location>
        <begin position="366"/>
        <end position="561"/>
    </location>
</feature>
<dbReference type="InterPro" id="IPR035965">
    <property type="entry name" value="PAS-like_dom_sf"/>
</dbReference>
<keyword evidence="4" id="KW-1003">Cell membrane</keyword>
<comment type="caution">
    <text evidence="17">The sequence shown here is derived from an EMBL/GenBank/DDBJ whole genome shotgun (WGS) entry which is preliminary data.</text>
</comment>
<protein>
    <recommendedName>
        <fullName evidence="3">histidine kinase</fullName>
        <ecNumber evidence="3">2.7.13.3</ecNumber>
    </recommendedName>
</protein>
<evidence type="ECO:0000256" key="8">
    <source>
        <dbReference type="ARBA" id="ARBA00022741"/>
    </source>
</evidence>
<accession>A0ABP7Q1Z7</accession>
<dbReference type="Pfam" id="PF02518">
    <property type="entry name" value="HATPase_c"/>
    <property type="match status" value="1"/>
</dbReference>
<evidence type="ECO:0000256" key="5">
    <source>
        <dbReference type="ARBA" id="ARBA00022553"/>
    </source>
</evidence>
<sequence length="569" mass="61563">MLKKTKVHIVHTRQDRGPAMSSPWQRYTQLKLKTRMILVLGLVSALQTSLIGGFAGYYLSDALYDQIGQRALMVAKTIAALPSVIDGVESRDSARLMALSSRLAATNEALFIVIGDHEGTRLAHPDPTRIGASMADDDGDLGLQALQSGQGYVSKAMGSLGLSMRGKAPIRDNIEDADGDIIGIVSVGYSLAQVQSTIQRYNTVLYGVTGLMLLGSVLAAIVIAGRFKRAIFGLEPEEIAALFQERNATLESVREGIIAIDRNGIITTFNRTAIETLGLEPSTALAGQPIATILPENDLMSVLRTGEPAFDLEVWLRGRQMIVNRLPVRQGDAIIGVVASFRLRDELDQVSQQLTRIQQYAETLRSQTHEYSNKLHTIAGLIQIGAADEALALISSEVSDHQALIHLLLDAVPDPILAGCLLGKYNRAREMGLRLVIDPDSQMKQLPPELPREQLVSALGNLIDNALEATRRHHGSGGLVHLSMTDLGHDLIFEVEDQGPGIPGDQHERIFEKGVSSKAEADHGIGLYLVQQFVVRCGGSVTVENLQPSGSRFTLYIPKISSPLTGAST</sequence>
<dbReference type="Gene3D" id="1.10.287.130">
    <property type="match status" value="1"/>
</dbReference>
<dbReference type="InterPro" id="IPR036890">
    <property type="entry name" value="HATPase_C_sf"/>
</dbReference>
<dbReference type="PROSITE" id="PS50109">
    <property type="entry name" value="HIS_KIN"/>
    <property type="match status" value="1"/>
</dbReference>
<evidence type="ECO:0000256" key="11">
    <source>
        <dbReference type="ARBA" id="ARBA00022989"/>
    </source>
</evidence>
<evidence type="ECO:0000256" key="2">
    <source>
        <dbReference type="ARBA" id="ARBA00004651"/>
    </source>
</evidence>
<dbReference type="SUPFAM" id="SSF55874">
    <property type="entry name" value="ATPase domain of HSP90 chaperone/DNA topoisomerase II/histidine kinase"/>
    <property type="match status" value="1"/>
</dbReference>
<gene>
    <name evidence="17" type="ORF">GCM10022278_35210</name>
</gene>
<comment type="subcellular location">
    <subcellularLocation>
        <location evidence="2">Cell membrane</location>
        <topology evidence="2">Multi-pass membrane protein</topology>
    </subcellularLocation>
</comment>
<dbReference type="PROSITE" id="PS50112">
    <property type="entry name" value="PAS"/>
    <property type="match status" value="1"/>
</dbReference>
<feature type="transmembrane region" description="Helical" evidence="14">
    <location>
        <begin position="204"/>
        <end position="224"/>
    </location>
</feature>
<dbReference type="Pfam" id="PF14689">
    <property type="entry name" value="SPOB_a"/>
    <property type="match status" value="1"/>
</dbReference>
<keyword evidence="11 14" id="KW-1133">Transmembrane helix</keyword>
<keyword evidence="18" id="KW-1185">Reference proteome</keyword>